<organism evidence="2 3">
    <name type="scientific">Portunus trituberculatus</name>
    <name type="common">Swimming crab</name>
    <name type="synonym">Neptunus trituberculatus</name>
    <dbReference type="NCBI Taxonomy" id="210409"/>
    <lineage>
        <taxon>Eukaryota</taxon>
        <taxon>Metazoa</taxon>
        <taxon>Ecdysozoa</taxon>
        <taxon>Arthropoda</taxon>
        <taxon>Crustacea</taxon>
        <taxon>Multicrustacea</taxon>
        <taxon>Malacostraca</taxon>
        <taxon>Eumalacostraca</taxon>
        <taxon>Eucarida</taxon>
        <taxon>Decapoda</taxon>
        <taxon>Pleocyemata</taxon>
        <taxon>Brachyura</taxon>
        <taxon>Eubrachyura</taxon>
        <taxon>Portunoidea</taxon>
        <taxon>Portunidae</taxon>
        <taxon>Portuninae</taxon>
        <taxon>Portunus</taxon>
    </lineage>
</organism>
<keyword evidence="1" id="KW-1133">Transmembrane helix</keyword>
<name>A0A5B7FBT3_PORTR</name>
<comment type="caution">
    <text evidence="2">The sequence shown here is derived from an EMBL/GenBank/DDBJ whole genome shotgun (WGS) entry which is preliminary data.</text>
</comment>
<dbReference type="OrthoDB" id="6134459at2759"/>
<gene>
    <name evidence="2" type="ORF">E2C01_036337</name>
</gene>
<proteinExistence type="predicted"/>
<keyword evidence="1" id="KW-0812">Transmembrane</keyword>
<feature type="transmembrane region" description="Helical" evidence="1">
    <location>
        <begin position="20"/>
        <end position="41"/>
    </location>
</feature>
<evidence type="ECO:0000313" key="2">
    <source>
        <dbReference type="EMBL" id="MPC42709.1"/>
    </source>
</evidence>
<dbReference type="AlphaFoldDB" id="A0A5B7FBT3"/>
<dbReference type="Proteomes" id="UP000324222">
    <property type="component" value="Unassembled WGS sequence"/>
</dbReference>
<keyword evidence="3" id="KW-1185">Reference proteome</keyword>
<keyword evidence="1" id="KW-0472">Membrane</keyword>
<evidence type="ECO:0000313" key="3">
    <source>
        <dbReference type="Proteomes" id="UP000324222"/>
    </source>
</evidence>
<accession>A0A5B7FBT3</accession>
<dbReference type="EMBL" id="VSRR010005539">
    <property type="protein sequence ID" value="MPC42709.1"/>
    <property type="molecule type" value="Genomic_DNA"/>
</dbReference>
<protein>
    <submittedName>
        <fullName evidence="2">Uncharacterized protein</fullName>
    </submittedName>
</protein>
<evidence type="ECO:0000256" key="1">
    <source>
        <dbReference type="SAM" id="Phobius"/>
    </source>
</evidence>
<sequence>MSLCWVTEILSWFISPLELWALTDTLNTLQGFFLFVIFIANRSKRKRLKKKFPLVFKFWDQIGKVLRHCCCWWYPGAKESCLAPLGNLTSQFGRTLSSSFIVSNVSTPSTFLRFSKYSFSMDLPDDGSITTLSHSSTVVNSASLHDNTDTQC</sequence>
<dbReference type="Gene3D" id="1.20.1070.10">
    <property type="entry name" value="Rhodopsin 7-helix transmembrane proteins"/>
    <property type="match status" value="1"/>
</dbReference>
<reference evidence="2 3" key="1">
    <citation type="submission" date="2019-05" db="EMBL/GenBank/DDBJ databases">
        <title>Another draft genome of Portunus trituberculatus and its Hox gene families provides insights of decapod evolution.</title>
        <authorList>
            <person name="Jeong J.-H."/>
            <person name="Song I."/>
            <person name="Kim S."/>
            <person name="Choi T."/>
            <person name="Kim D."/>
            <person name="Ryu S."/>
            <person name="Kim W."/>
        </authorList>
    </citation>
    <scope>NUCLEOTIDE SEQUENCE [LARGE SCALE GENOMIC DNA]</scope>
    <source>
        <tissue evidence="2">Muscle</tissue>
    </source>
</reference>